<dbReference type="Proteomes" id="UP001054889">
    <property type="component" value="Unassembled WGS sequence"/>
</dbReference>
<dbReference type="SUPFAM" id="SSF53474">
    <property type="entry name" value="alpha/beta-Hydrolases"/>
    <property type="match status" value="1"/>
</dbReference>
<sequence length="450" mass="49580">MRTQSKLHRVQISNHSISVVPYLPTSTRQRRCCCLPAWVAMATQLQRLLPLLLFFPFTFLRPGKQHSRNGDLYPVVLLPGNTCSQLEARLTDAYEPPSPQCGAGKGRWFRLWKNATAQQDPNAAPCLADQLRLVYDPAARDYRNALGVETRVLGWGSTRRFLADSPANKDLCMGTLVDALERAGYRDGETMFGAPYDFRQAPAARGQPCRAFSRFQRRLRTLIEQASARNRGKPVVLVSHSQGGYFALEFLNRSPLSWRRRHVRHYVMASTGAGGFMLAVQGLASRRVSPLSSATAFTALPSPKVFGPATPLVVTRARNYTAHDIPEFLAAVGLPPLAVKLYETRALPVAMGFRAPLVPTTCVNGMGVPTTEALVYWDGDFSKTPQILYGDGDGLISLPSILALDTVIGEDPRQEYYRSVKLANMSHAGVISDAGALQRLVNEILRNVAV</sequence>
<protein>
    <recommendedName>
        <fullName evidence="3">Lecithin-cholesterol acyltransferase-like 1</fullName>
    </recommendedName>
</protein>
<proteinExistence type="predicted"/>
<evidence type="ECO:0008006" key="3">
    <source>
        <dbReference type="Google" id="ProtNLM"/>
    </source>
</evidence>
<dbReference type="PANTHER" id="PTHR11440">
    <property type="entry name" value="LECITHIN-CHOLESTEROL ACYLTRANSFERASE-RELATED"/>
    <property type="match status" value="1"/>
</dbReference>
<evidence type="ECO:0000313" key="1">
    <source>
        <dbReference type="EMBL" id="GJN12809.1"/>
    </source>
</evidence>
<reference evidence="1" key="2">
    <citation type="submission" date="2021-12" db="EMBL/GenBank/DDBJ databases">
        <title>Resequencing data analysis of finger millet.</title>
        <authorList>
            <person name="Hatakeyama M."/>
            <person name="Aluri S."/>
            <person name="Balachadran M.T."/>
            <person name="Sivarajan S.R."/>
            <person name="Poveda L."/>
            <person name="Shimizu-Inatsugi R."/>
            <person name="Schlapbach R."/>
            <person name="Sreeman S.M."/>
            <person name="Shimizu K.K."/>
        </authorList>
    </citation>
    <scope>NUCLEOTIDE SEQUENCE</scope>
</reference>
<organism evidence="1 2">
    <name type="scientific">Eleusine coracana subsp. coracana</name>
    <dbReference type="NCBI Taxonomy" id="191504"/>
    <lineage>
        <taxon>Eukaryota</taxon>
        <taxon>Viridiplantae</taxon>
        <taxon>Streptophyta</taxon>
        <taxon>Embryophyta</taxon>
        <taxon>Tracheophyta</taxon>
        <taxon>Spermatophyta</taxon>
        <taxon>Magnoliopsida</taxon>
        <taxon>Liliopsida</taxon>
        <taxon>Poales</taxon>
        <taxon>Poaceae</taxon>
        <taxon>PACMAD clade</taxon>
        <taxon>Chloridoideae</taxon>
        <taxon>Cynodonteae</taxon>
        <taxon>Eleusininae</taxon>
        <taxon>Eleusine</taxon>
    </lineage>
</organism>
<reference evidence="1" key="1">
    <citation type="journal article" date="2018" name="DNA Res.">
        <title>Multiple hybrid de novo genome assembly of finger millet, an orphan allotetraploid crop.</title>
        <authorList>
            <person name="Hatakeyama M."/>
            <person name="Aluri S."/>
            <person name="Balachadran M.T."/>
            <person name="Sivarajan S.R."/>
            <person name="Patrignani A."/>
            <person name="Gruter S."/>
            <person name="Poveda L."/>
            <person name="Shimizu-Inatsugi R."/>
            <person name="Baeten J."/>
            <person name="Francoijs K.J."/>
            <person name="Nataraja K.N."/>
            <person name="Reddy Y.A.N."/>
            <person name="Phadnis S."/>
            <person name="Ravikumar R.L."/>
            <person name="Schlapbach R."/>
            <person name="Sreeman S.M."/>
            <person name="Shimizu K.K."/>
        </authorList>
    </citation>
    <scope>NUCLEOTIDE SEQUENCE</scope>
</reference>
<dbReference type="AlphaFoldDB" id="A0AAV5DP80"/>
<keyword evidence="2" id="KW-1185">Reference proteome</keyword>
<dbReference type="Pfam" id="PF02450">
    <property type="entry name" value="LCAT"/>
    <property type="match status" value="1"/>
</dbReference>
<dbReference type="GO" id="GO:0008374">
    <property type="term" value="F:O-acyltransferase activity"/>
    <property type="evidence" value="ECO:0007669"/>
    <property type="project" value="InterPro"/>
</dbReference>
<dbReference type="EMBL" id="BQKI01000025">
    <property type="protein sequence ID" value="GJN12809.1"/>
    <property type="molecule type" value="Genomic_DNA"/>
</dbReference>
<dbReference type="InterPro" id="IPR029058">
    <property type="entry name" value="AB_hydrolase_fold"/>
</dbReference>
<dbReference type="Gene3D" id="3.40.50.1820">
    <property type="entry name" value="alpha/beta hydrolase"/>
    <property type="match status" value="1"/>
</dbReference>
<comment type="caution">
    <text evidence="1">The sequence shown here is derived from an EMBL/GenBank/DDBJ whole genome shotgun (WGS) entry which is preliminary data.</text>
</comment>
<accession>A0AAV5DP80</accession>
<dbReference type="InterPro" id="IPR003386">
    <property type="entry name" value="LACT/PDAT_acylTrfase"/>
</dbReference>
<evidence type="ECO:0000313" key="2">
    <source>
        <dbReference type="Proteomes" id="UP001054889"/>
    </source>
</evidence>
<name>A0AAV5DP80_ELECO</name>
<dbReference type="GO" id="GO:0006629">
    <property type="term" value="P:lipid metabolic process"/>
    <property type="evidence" value="ECO:0007669"/>
    <property type="project" value="InterPro"/>
</dbReference>
<gene>
    <name evidence="1" type="primary">ga31122</name>
    <name evidence="1" type="ORF">PR202_ga31122</name>
</gene>